<keyword evidence="9" id="KW-0869">Chloride channel</keyword>
<evidence type="ECO:0000256" key="10">
    <source>
        <dbReference type="ARBA" id="ARBA00023180"/>
    </source>
</evidence>
<evidence type="ECO:0000256" key="3">
    <source>
        <dbReference type="ARBA" id="ARBA00022448"/>
    </source>
</evidence>
<dbReference type="AlphaFoldDB" id="A0AAW2YS64"/>
<feature type="transmembrane region" description="Helical" evidence="13">
    <location>
        <begin position="246"/>
        <end position="269"/>
    </location>
</feature>
<keyword evidence="15" id="KW-1185">Reference proteome</keyword>
<keyword evidence="11" id="KW-0868">Chloride</keyword>
<comment type="caution">
    <text evidence="14">The sequence shown here is derived from an EMBL/GenBank/DDBJ whole genome shotgun (WGS) entry which is preliminary data.</text>
</comment>
<dbReference type="GO" id="GO:0072320">
    <property type="term" value="F:volume-sensitive chloride channel activity"/>
    <property type="evidence" value="ECO:0007669"/>
    <property type="project" value="TreeGrafter"/>
</dbReference>
<evidence type="ECO:0000256" key="11">
    <source>
        <dbReference type="ARBA" id="ARBA00023214"/>
    </source>
</evidence>
<keyword evidence="10" id="KW-0325">Glycoprotein</keyword>
<keyword evidence="7" id="KW-0406">Ion transport</keyword>
<dbReference type="EMBL" id="JAOPGA020000651">
    <property type="protein sequence ID" value="KAL0480296.1"/>
    <property type="molecule type" value="Genomic_DNA"/>
</dbReference>
<dbReference type="PANTHER" id="PTHR12424:SF8">
    <property type="entry name" value="PROTEIN TWEETY"/>
    <property type="match status" value="1"/>
</dbReference>
<evidence type="ECO:0000256" key="7">
    <source>
        <dbReference type="ARBA" id="ARBA00023065"/>
    </source>
</evidence>
<keyword evidence="8 13" id="KW-0472">Membrane</keyword>
<keyword evidence="12" id="KW-0407">Ion channel</keyword>
<dbReference type="GO" id="GO:0005229">
    <property type="term" value="F:intracellularly calcium-gated chloride channel activity"/>
    <property type="evidence" value="ECO:0007669"/>
    <property type="project" value="TreeGrafter"/>
</dbReference>
<name>A0AAW2YS64_9EUKA</name>
<comment type="similarity">
    <text evidence="2">Belongs to the tweety family.</text>
</comment>
<evidence type="ECO:0000256" key="8">
    <source>
        <dbReference type="ARBA" id="ARBA00023136"/>
    </source>
</evidence>
<evidence type="ECO:0000313" key="15">
    <source>
        <dbReference type="Proteomes" id="UP001431209"/>
    </source>
</evidence>
<evidence type="ECO:0000256" key="5">
    <source>
        <dbReference type="ARBA" id="ARBA00022692"/>
    </source>
</evidence>
<evidence type="ECO:0000256" key="9">
    <source>
        <dbReference type="ARBA" id="ARBA00023173"/>
    </source>
</evidence>
<feature type="transmembrane region" description="Helical" evidence="13">
    <location>
        <begin position="64"/>
        <end position="86"/>
    </location>
</feature>
<feature type="transmembrane region" description="Helical" evidence="13">
    <location>
        <begin position="35"/>
        <end position="57"/>
    </location>
</feature>
<protein>
    <submittedName>
        <fullName evidence="14">Uncharacterized protein</fullName>
    </submittedName>
</protein>
<keyword evidence="6 13" id="KW-1133">Transmembrane helix</keyword>
<comment type="subcellular location">
    <subcellularLocation>
        <location evidence="1">Cell membrane</location>
        <topology evidence="1">Multi-pass membrane protein</topology>
    </subcellularLocation>
</comment>
<accession>A0AAW2YS64</accession>
<reference evidence="14 15" key="1">
    <citation type="submission" date="2024-03" db="EMBL/GenBank/DDBJ databases">
        <title>The Acrasis kona genome and developmental transcriptomes reveal deep origins of eukaryotic multicellular pathways.</title>
        <authorList>
            <person name="Sheikh S."/>
            <person name="Fu C.-J."/>
            <person name="Brown M.W."/>
            <person name="Baldauf S.L."/>
        </authorList>
    </citation>
    <scope>NUCLEOTIDE SEQUENCE [LARGE SCALE GENOMIC DNA]</scope>
    <source>
        <strain evidence="14 15">ATCC MYA-3509</strain>
    </source>
</reference>
<evidence type="ECO:0000256" key="2">
    <source>
        <dbReference type="ARBA" id="ARBA00009849"/>
    </source>
</evidence>
<keyword evidence="4" id="KW-1003">Cell membrane</keyword>
<organism evidence="14 15">
    <name type="scientific">Acrasis kona</name>
    <dbReference type="NCBI Taxonomy" id="1008807"/>
    <lineage>
        <taxon>Eukaryota</taxon>
        <taxon>Discoba</taxon>
        <taxon>Heterolobosea</taxon>
        <taxon>Tetramitia</taxon>
        <taxon>Eutetramitia</taxon>
        <taxon>Acrasidae</taxon>
        <taxon>Acrasis</taxon>
    </lineage>
</organism>
<evidence type="ECO:0000313" key="14">
    <source>
        <dbReference type="EMBL" id="KAL0480296.1"/>
    </source>
</evidence>
<gene>
    <name evidence="14" type="ORF">AKO1_007146</name>
</gene>
<keyword evidence="5 13" id="KW-0812">Transmembrane</keyword>
<evidence type="ECO:0000256" key="6">
    <source>
        <dbReference type="ARBA" id="ARBA00022989"/>
    </source>
</evidence>
<proteinExistence type="inferred from homology"/>
<dbReference type="PANTHER" id="PTHR12424">
    <property type="entry name" value="TWEETY-RELATED"/>
    <property type="match status" value="1"/>
</dbReference>
<sequence length="294" mass="32451">MLGGIIHPLNDTLNTIWSYRDSNLQYLYETDGLRLMLFITLLLIPVFIPITVLFLFCFKNPCSLLVFSIQSLLISMVSWSLVSTLLPLNIFSSDTCLYMESYVVGFAESYPDTFYNKNITVSQQIMSMNISLNVVPSDVLACYLGVVPCVNNSDPLTRSISDLSAQVQSINFGSVANNELLNLGFKLLPKGYELIDTLADPVINAVVGFASNVTKILNCNSVNQQYTQTKSCICDDISNIIASTNLVFVLLGSLFSFASLLGSLSYYIMSKHNNTKLQKSPPTVVVHCIIKSPS</sequence>
<dbReference type="GO" id="GO:0005886">
    <property type="term" value="C:plasma membrane"/>
    <property type="evidence" value="ECO:0007669"/>
    <property type="project" value="UniProtKB-SubCell"/>
</dbReference>
<dbReference type="Proteomes" id="UP001431209">
    <property type="component" value="Unassembled WGS sequence"/>
</dbReference>
<keyword evidence="3" id="KW-0813">Transport</keyword>
<evidence type="ECO:0000256" key="4">
    <source>
        <dbReference type="ARBA" id="ARBA00022475"/>
    </source>
</evidence>
<evidence type="ECO:0000256" key="13">
    <source>
        <dbReference type="SAM" id="Phobius"/>
    </source>
</evidence>
<evidence type="ECO:0000256" key="1">
    <source>
        <dbReference type="ARBA" id="ARBA00004651"/>
    </source>
</evidence>
<evidence type="ECO:0000256" key="12">
    <source>
        <dbReference type="ARBA" id="ARBA00023303"/>
    </source>
</evidence>
<dbReference type="GO" id="GO:0034707">
    <property type="term" value="C:chloride channel complex"/>
    <property type="evidence" value="ECO:0007669"/>
    <property type="project" value="UniProtKB-KW"/>
</dbReference>
<dbReference type="InterPro" id="IPR006990">
    <property type="entry name" value="Tweety"/>
</dbReference>